<dbReference type="AlphaFoldDB" id="A0A1D7Y5N9"/>
<keyword evidence="3" id="KW-1185">Reference proteome</keyword>
<evidence type="ECO:0000313" key="2">
    <source>
        <dbReference type="EMBL" id="AOR30770.1"/>
    </source>
</evidence>
<accession>A0A1D7Y5N9</accession>
<feature type="region of interest" description="Disordered" evidence="1">
    <location>
        <begin position="48"/>
        <end position="71"/>
    </location>
</feature>
<protein>
    <submittedName>
        <fullName evidence="2">Uncharacterized protein</fullName>
    </submittedName>
</protein>
<proteinExistence type="predicted"/>
<evidence type="ECO:0000256" key="1">
    <source>
        <dbReference type="SAM" id="MobiDB-lite"/>
    </source>
</evidence>
<reference evidence="3" key="1">
    <citation type="submission" date="2016-09" db="EMBL/GenBank/DDBJ databases">
        <title>Streptomyces puniciscabiei strain:TW1S1 Genome sequencing and assembly.</title>
        <authorList>
            <person name="Kim M.-K."/>
            <person name="Kim S.B."/>
        </authorList>
    </citation>
    <scope>NUCLEOTIDE SEQUENCE [LARGE SCALE GENOMIC DNA]</scope>
    <source>
        <strain evidence="3">TW1S1</strain>
    </source>
</reference>
<name>A0A1D7Y5N9_9ACTN</name>
<dbReference type="Proteomes" id="UP000094960">
    <property type="component" value="Chromosome"/>
</dbReference>
<dbReference type="KEGG" id="spun:BFF78_06655"/>
<gene>
    <name evidence="2" type="ORF">BFF78_06655</name>
</gene>
<evidence type="ECO:0000313" key="3">
    <source>
        <dbReference type="Proteomes" id="UP000094960"/>
    </source>
</evidence>
<sequence length="71" mass="7986">MESTDTDAGRRRHLGARVHPLTARADADEDLAWAEREGDGVEHLTVIPPATTPLRRPVREQRPDPRLPRIS</sequence>
<feature type="compositionally biased region" description="Basic and acidic residues" evidence="1">
    <location>
        <begin position="57"/>
        <end position="71"/>
    </location>
</feature>
<dbReference type="EMBL" id="CP017248">
    <property type="protein sequence ID" value="AOR30770.1"/>
    <property type="molecule type" value="Genomic_DNA"/>
</dbReference>
<organism evidence="2 3">
    <name type="scientific">Streptomyces fodineus</name>
    <dbReference type="NCBI Taxonomy" id="1904616"/>
    <lineage>
        <taxon>Bacteria</taxon>
        <taxon>Bacillati</taxon>
        <taxon>Actinomycetota</taxon>
        <taxon>Actinomycetes</taxon>
        <taxon>Kitasatosporales</taxon>
        <taxon>Streptomycetaceae</taxon>
        <taxon>Streptomyces</taxon>
    </lineage>
</organism>